<feature type="region of interest" description="Disordered" evidence="8">
    <location>
        <begin position="184"/>
        <end position="206"/>
    </location>
</feature>
<evidence type="ECO:0000313" key="9">
    <source>
        <dbReference type="Proteomes" id="UP000515163"/>
    </source>
</evidence>
<comment type="subcellular location">
    <subcellularLocation>
        <location evidence="1">Mitochondrion</location>
    </subcellularLocation>
</comment>
<dbReference type="InterPro" id="IPR015324">
    <property type="entry name" value="Ribosomal_Rsm22-like"/>
</dbReference>
<dbReference type="SUPFAM" id="SSF53335">
    <property type="entry name" value="S-adenosyl-L-methionine-dependent methyltransferases"/>
    <property type="match status" value="1"/>
</dbReference>
<evidence type="ECO:0000256" key="1">
    <source>
        <dbReference type="ARBA" id="ARBA00004173"/>
    </source>
</evidence>
<dbReference type="InterPro" id="IPR029063">
    <property type="entry name" value="SAM-dependent_MTases_sf"/>
</dbReference>
<keyword evidence="5" id="KW-0411">Iron-sulfur</keyword>
<dbReference type="OrthoDB" id="421327at2759"/>
<gene>
    <name evidence="10" type="primary">LOC116292755</name>
</gene>
<dbReference type="InterPro" id="IPR052571">
    <property type="entry name" value="Mt_RNA_Methyltransferase"/>
</dbReference>
<dbReference type="KEGG" id="aten:116292755"/>
<comment type="function">
    <text evidence="7">Mitochondrial ribosome (mitoribosome) assembly factor. Binds at the interface of the head and body domains of the mitochondrial small ribosomal subunit (mt-SSU), occluding the mRNA channel and preventing compaction of the head domain towards the body. Probable inactive methyltransferase: retains the characteristic folding and ability to bind S-adenosyl-L-methionine, but it probably lost its methyltransferase activity.</text>
</comment>
<feature type="region of interest" description="Disordered" evidence="8">
    <location>
        <begin position="549"/>
        <end position="569"/>
    </location>
</feature>
<dbReference type="GO" id="GO:0008168">
    <property type="term" value="F:methyltransferase activity"/>
    <property type="evidence" value="ECO:0007669"/>
    <property type="project" value="InterPro"/>
</dbReference>
<keyword evidence="9" id="KW-1185">Reference proteome</keyword>
<evidence type="ECO:0000256" key="2">
    <source>
        <dbReference type="ARBA" id="ARBA00022723"/>
    </source>
</evidence>
<evidence type="ECO:0000256" key="8">
    <source>
        <dbReference type="SAM" id="MobiDB-lite"/>
    </source>
</evidence>
<feature type="compositionally biased region" description="Acidic residues" evidence="8">
    <location>
        <begin position="187"/>
        <end position="198"/>
    </location>
</feature>
<sequence length="569" mass="65818">MSANLLWKTRILSCKRCLVLQLSFQATKQHIRIFSNVSPSKSNIDTAGGGGGDREDNVKFEKYAYGMDQFSKKDKNAPGLFHLPTIHLPKQLDTNLKEYLKRYPRKMLENDGRKLSKHLRNRGRPTEMTWKKYKESKASKRLKDSAANIDEIMKLKSEQENSQVTIAGDEYDLDEDDAEVQNKNLASDEDNQGDEDTSAEQVSEKRMILNTKKPRNEEYKVIRYDVRESTAFGASRIPASYGATLRVIHEISRREPDYKPETLMDFGSGTGTVLWAAHEKWGDSIKEYQCIDVSEPMNTLSEFLLRGGESYKKPLHIPHVYYKRFLPVSNKVTYDVVIASYTLSEIPHLAMRREAIKSLWAKTNDFLVLIEYGNNEGFELLLQARQMIEKDQNIVNENRNDGTETESSKQGQETPFEDDIIDEGFVFAPCPHDQHCPRADIETRDHPCNFEQQVQLSLAEKRTSLKKWGFVTECFSYLVLKKGRREESDKSWPRILEPIKLKRRHLICKICSSNGELQQKTLTKKKDSDIYKCVRHLNKWGDLLAMPQDRVRPLKNPERTTTRRGKPRK</sequence>
<accession>A0A6P8HTK1</accession>
<dbReference type="GO" id="GO:0003735">
    <property type="term" value="F:structural constituent of ribosome"/>
    <property type="evidence" value="ECO:0007669"/>
    <property type="project" value="TreeGrafter"/>
</dbReference>
<evidence type="ECO:0000256" key="5">
    <source>
        <dbReference type="ARBA" id="ARBA00023014"/>
    </source>
</evidence>
<reference evidence="10" key="1">
    <citation type="submission" date="2025-08" db="UniProtKB">
        <authorList>
            <consortium name="RefSeq"/>
        </authorList>
    </citation>
    <scope>IDENTIFICATION</scope>
    <source>
        <tissue evidence="10">Tentacle</tissue>
    </source>
</reference>
<organism evidence="9 10">
    <name type="scientific">Actinia tenebrosa</name>
    <name type="common">Australian red waratah sea anemone</name>
    <dbReference type="NCBI Taxonomy" id="6105"/>
    <lineage>
        <taxon>Eukaryota</taxon>
        <taxon>Metazoa</taxon>
        <taxon>Cnidaria</taxon>
        <taxon>Anthozoa</taxon>
        <taxon>Hexacorallia</taxon>
        <taxon>Actiniaria</taxon>
        <taxon>Actiniidae</taxon>
        <taxon>Actinia</taxon>
    </lineage>
</organism>
<dbReference type="RefSeq" id="XP_031555967.1">
    <property type="nucleotide sequence ID" value="XM_031700107.1"/>
</dbReference>
<keyword evidence="2" id="KW-0479">Metal-binding</keyword>
<evidence type="ECO:0000256" key="4">
    <source>
        <dbReference type="ARBA" id="ARBA00023004"/>
    </source>
</evidence>
<evidence type="ECO:0000256" key="7">
    <source>
        <dbReference type="ARBA" id="ARBA00045681"/>
    </source>
</evidence>
<dbReference type="Pfam" id="PF09243">
    <property type="entry name" value="Rsm22"/>
    <property type="match status" value="2"/>
</dbReference>
<dbReference type="Proteomes" id="UP000515163">
    <property type="component" value="Unplaced"/>
</dbReference>
<name>A0A6P8HTK1_ACTTE</name>
<dbReference type="GO" id="GO:0006412">
    <property type="term" value="P:translation"/>
    <property type="evidence" value="ECO:0007669"/>
    <property type="project" value="InterPro"/>
</dbReference>
<dbReference type="GO" id="GO:0051536">
    <property type="term" value="F:iron-sulfur cluster binding"/>
    <property type="evidence" value="ECO:0007669"/>
    <property type="project" value="UniProtKB-KW"/>
</dbReference>
<dbReference type="InParanoid" id="A0A6P8HTK1"/>
<keyword evidence="3" id="KW-0809">Transit peptide</keyword>
<protein>
    <submittedName>
        <fullName evidence="10">Methyltransferase-like protein 17, mitochondrial</fullName>
    </submittedName>
</protein>
<keyword evidence="4" id="KW-0408">Iron</keyword>
<evidence type="ECO:0000256" key="6">
    <source>
        <dbReference type="ARBA" id="ARBA00023128"/>
    </source>
</evidence>
<evidence type="ECO:0000313" key="10">
    <source>
        <dbReference type="RefSeq" id="XP_031555967.1"/>
    </source>
</evidence>
<dbReference type="GO" id="GO:0005763">
    <property type="term" value="C:mitochondrial small ribosomal subunit"/>
    <property type="evidence" value="ECO:0007669"/>
    <property type="project" value="TreeGrafter"/>
</dbReference>
<dbReference type="GO" id="GO:0046872">
    <property type="term" value="F:metal ion binding"/>
    <property type="evidence" value="ECO:0007669"/>
    <property type="project" value="UniProtKB-KW"/>
</dbReference>
<dbReference type="Gene3D" id="3.40.50.150">
    <property type="entry name" value="Vaccinia Virus protein VP39"/>
    <property type="match status" value="1"/>
</dbReference>
<proteinExistence type="predicted"/>
<dbReference type="GeneID" id="116292755"/>
<dbReference type="FunCoup" id="A0A6P8HTK1">
    <property type="interactions" value="1871"/>
</dbReference>
<dbReference type="PANTHER" id="PTHR13184">
    <property type="entry name" value="37S RIBOSOMAL PROTEIN S22"/>
    <property type="match status" value="1"/>
</dbReference>
<keyword evidence="6" id="KW-0496">Mitochondrion</keyword>
<feature type="compositionally biased region" description="Basic and acidic residues" evidence="8">
    <location>
        <begin position="549"/>
        <end position="561"/>
    </location>
</feature>
<evidence type="ECO:0000256" key="3">
    <source>
        <dbReference type="ARBA" id="ARBA00022946"/>
    </source>
</evidence>
<dbReference type="PANTHER" id="PTHR13184:SF5">
    <property type="entry name" value="METHYLTRANSFERASE-LIKE PROTEIN 17, MITOCHONDRIAL"/>
    <property type="match status" value="1"/>
</dbReference>
<dbReference type="AlphaFoldDB" id="A0A6P8HTK1"/>